<evidence type="ECO:0000313" key="7">
    <source>
        <dbReference type="Proteomes" id="UP000248057"/>
    </source>
</evidence>
<evidence type="ECO:0000256" key="4">
    <source>
        <dbReference type="ARBA" id="ARBA00023136"/>
    </source>
</evidence>
<dbReference type="EMBL" id="QJKD01000003">
    <property type="protein sequence ID" value="PXX54999.1"/>
    <property type="molecule type" value="Genomic_DNA"/>
</dbReference>
<feature type="transmembrane region" description="Helical" evidence="5">
    <location>
        <begin position="141"/>
        <end position="160"/>
    </location>
</feature>
<dbReference type="GO" id="GO:0009403">
    <property type="term" value="P:toxin biosynthetic process"/>
    <property type="evidence" value="ECO:0007669"/>
    <property type="project" value="InterPro"/>
</dbReference>
<evidence type="ECO:0000313" key="6">
    <source>
        <dbReference type="EMBL" id="PXX54999.1"/>
    </source>
</evidence>
<comment type="subcellular location">
    <subcellularLocation>
        <location evidence="1">Membrane</location>
        <topology evidence="1">Multi-pass membrane protein</topology>
    </subcellularLocation>
</comment>
<sequence>MKPGFIIDLCLMLILFMAAGAGARRGLIMTASKLVSLTAGYIGAWGAALALSKPIGNRFFLPWVNDSIAKAAAESYNPVNDVLNQAADLGAGAEAAVMEALSGLGLPAFSISGVFGTLLDKVTGTGRDVLSAAAEIISQRIAFVLIFIVAFIIIQLAVLFASGCIEGLTSLPLMGPVNRIGGALCGALLAAFIALALLWVLGTFFPSLTADHGILSEEALKGSRLLPLFLKAVKKVLP</sequence>
<keyword evidence="4 5" id="KW-0472">Membrane</keyword>
<accession>A0A2V3YCQ1</accession>
<gene>
    <name evidence="6" type="ORF">DFR60_10349</name>
</gene>
<dbReference type="AlphaFoldDB" id="A0A2V3YCQ1"/>
<dbReference type="InterPro" id="IPR003825">
    <property type="entry name" value="Colicin-V_CvpA"/>
</dbReference>
<name>A0A2V3YCQ1_9FIRM</name>
<feature type="transmembrane region" description="Helical" evidence="5">
    <location>
        <begin position="180"/>
        <end position="201"/>
    </location>
</feature>
<dbReference type="RefSeq" id="WP_110322123.1">
    <property type="nucleotide sequence ID" value="NZ_QJKD01000003.1"/>
</dbReference>
<dbReference type="GO" id="GO:0016020">
    <property type="term" value="C:membrane"/>
    <property type="evidence" value="ECO:0007669"/>
    <property type="project" value="UniProtKB-SubCell"/>
</dbReference>
<dbReference type="Proteomes" id="UP000248057">
    <property type="component" value="Unassembled WGS sequence"/>
</dbReference>
<organism evidence="6 7">
    <name type="scientific">Hungatella effluvii</name>
    <dbReference type="NCBI Taxonomy" id="1096246"/>
    <lineage>
        <taxon>Bacteria</taxon>
        <taxon>Bacillati</taxon>
        <taxon>Bacillota</taxon>
        <taxon>Clostridia</taxon>
        <taxon>Lachnospirales</taxon>
        <taxon>Lachnospiraceae</taxon>
        <taxon>Hungatella</taxon>
    </lineage>
</organism>
<dbReference type="PANTHER" id="PTHR37306">
    <property type="entry name" value="COLICIN V PRODUCTION PROTEIN"/>
    <property type="match status" value="1"/>
</dbReference>
<evidence type="ECO:0000256" key="5">
    <source>
        <dbReference type="SAM" id="Phobius"/>
    </source>
</evidence>
<evidence type="ECO:0000256" key="3">
    <source>
        <dbReference type="ARBA" id="ARBA00022989"/>
    </source>
</evidence>
<keyword evidence="2 5" id="KW-0812">Transmembrane</keyword>
<evidence type="ECO:0000256" key="2">
    <source>
        <dbReference type="ARBA" id="ARBA00022692"/>
    </source>
</evidence>
<comment type="caution">
    <text evidence="6">The sequence shown here is derived from an EMBL/GenBank/DDBJ whole genome shotgun (WGS) entry which is preliminary data.</text>
</comment>
<feature type="transmembrane region" description="Helical" evidence="5">
    <location>
        <begin position="33"/>
        <end position="51"/>
    </location>
</feature>
<protein>
    <submittedName>
        <fullName evidence="6">Colicin V production protein</fullName>
    </submittedName>
</protein>
<dbReference type="GeneID" id="86060564"/>
<dbReference type="Pfam" id="PF02674">
    <property type="entry name" value="Colicin_V"/>
    <property type="match status" value="1"/>
</dbReference>
<keyword evidence="7" id="KW-1185">Reference proteome</keyword>
<evidence type="ECO:0000256" key="1">
    <source>
        <dbReference type="ARBA" id="ARBA00004141"/>
    </source>
</evidence>
<dbReference type="PANTHER" id="PTHR37306:SF1">
    <property type="entry name" value="COLICIN V PRODUCTION PROTEIN"/>
    <property type="match status" value="1"/>
</dbReference>
<reference evidence="6 7" key="1">
    <citation type="submission" date="2018-05" db="EMBL/GenBank/DDBJ databases">
        <title>Genomic Encyclopedia of Type Strains, Phase IV (KMG-IV): sequencing the most valuable type-strain genomes for metagenomic binning, comparative biology and taxonomic classification.</title>
        <authorList>
            <person name="Goeker M."/>
        </authorList>
    </citation>
    <scope>NUCLEOTIDE SEQUENCE [LARGE SCALE GENOMIC DNA]</scope>
    <source>
        <strain evidence="6 7">DSM 24995</strain>
    </source>
</reference>
<proteinExistence type="predicted"/>
<keyword evidence="3 5" id="KW-1133">Transmembrane helix</keyword>